<keyword evidence="7 15" id="KW-0067">ATP-binding</keyword>
<reference evidence="15" key="1">
    <citation type="submission" date="2022-04" db="EMBL/GenBank/DDBJ databases">
        <title>Corynebacterium kalidii LD5P10.</title>
        <authorList>
            <person name="Sun J.Q."/>
        </authorList>
    </citation>
    <scope>NUCLEOTIDE SEQUENCE</scope>
    <source>
        <strain evidence="15">LD5P10</strain>
    </source>
</reference>
<dbReference type="GO" id="GO:0016887">
    <property type="term" value="F:ATP hydrolysis activity"/>
    <property type="evidence" value="ECO:0007669"/>
    <property type="project" value="InterPro"/>
</dbReference>
<evidence type="ECO:0000256" key="10">
    <source>
        <dbReference type="ARBA" id="ARBA00023204"/>
    </source>
</evidence>
<dbReference type="Gene3D" id="1.20.1580.10">
    <property type="entry name" value="ABC transporter ATPase like domain"/>
    <property type="match status" value="2"/>
</dbReference>
<evidence type="ECO:0000259" key="14">
    <source>
        <dbReference type="PROSITE" id="PS50893"/>
    </source>
</evidence>
<proteinExistence type="inferred from homology"/>
<dbReference type="GO" id="GO:0004518">
    <property type="term" value="F:nuclease activity"/>
    <property type="evidence" value="ECO:0007669"/>
    <property type="project" value="UniProtKB-KW"/>
</dbReference>
<evidence type="ECO:0000256" key="2">
    <source>
        <dbReference type="ARBA" id="ARBA00022490"/>
    </source>
</evidence>
<dbReference type="InterPro" id="IPR027417">
    <property type="entry name" value="P-loop_NTPase"/>
</dbReference>
<keyword evidence="3" id="KW-0677">Repeat</keyword>
<keyword evidence="16" id="KW-1185">Reference proteome</keyword>
<evidence type="ECO:0000256" key="13">
    <source>
        <dbReference type="ARBA" id="ARBA00042156"/>
    </source>
</evidence>
<dbReference type="GO" id="GO:0003677">
    <property type="term" value="F:DNA binding"/>
    <property type="evidence" value="ECO:0007669"/>
    <property type="project" value="UniProtKB-KW"/>
</dbReference>
<keyword evidence="8" id="KW-0267">Excision nuclease</keyword>
<dbReference type="PANTHER" id="PTHR43152:SF3">
    <property type="entry name" value="UVRABC SYSTEM PROTEIN A"/>
    <property type="match status" value="1"/>
</dbReference>
<evidence type="ECO:0000313" key="15">
    <source>
        <dbReference type="EMBL" id="MCJ7857657.1"/>
    </source>
</evidence>
<keyword evidence="6" id="KW-0228">DNA excision</keyword>
<evidence type="ECO:0000256" key="6">
    <source>
        <dbReference type="ARBA" id="ARBA00022769"/>
    </source>
</evidence>
<evidence type="ECO:0000256" key="9">
    <source>
        <dbReference type="ARBA" id="ARBA00023125"/>
    </source>
</evidence>
<dbReference type="PANTHER" id="PTHR43152">
    <property type="entry name" value="UVRABC SYSTEM PROTEIN A"/>
    <property type="match status" value="1"/>
</dbReference>
<evidence type="ECO:0000256" key="3">
    <source>
        <dbReference type="ARBA" id="ARBA00022737"/>
    </source>
</evidence>
<dbReference type="GO" id="GO:0005524">
    <property type="term" value="F:ATP binding"/>
    <property type="evidence" value="ECO:0007669"/>
    <property type="project" value="UniProtKB-KW"/>
</dbReference>
<evidence type="ECO:0000256" key="8">
    <source>
        <dbReference type="ARBA" id="ARBA00022881"/>
    </source>
</evidence>
<dbReference type="GO" id="GO:0005737">
    <property type="term" value="C:cytoplasm"/>
    <property type="evidence" value="ECO:0007669"/>
    <property type="project" value="UniProtKB-SubCell"/>
</dbReference>
<dbReference type="InterPro" id="IPR003439">
    <property type="entry name" value="ABC_transporter-like_ATP-bd"/>
</dbReference>
<evidence type="ECO:0000256" key="12">
    <source>
        <dbReference type="ARBA" id="ARBA00039316"/>
    </source>
</evidence>
<evidence type="ECO:0000313" key="16">
    <source>
        <dbReference type="Proteomes" id="UP001139207"/>
    </source>
</evidence>
<evidence type="ECO:0000256" key="7">
    <source>
        <dbReference type="ARBA" id="ARBA00022840"/>
    </source>
</evidence>
<organism evidence="15 16">
    <name type="scientific">Corynebacterium kalidii</name>
    <dbReference type="NCBI Taxonomy" id="2931982"/>
    <lineage>
        <taxon>Bacteria</taxon>
        <taxon>Bacillati</taxon>
        <taxon>Actinomycetota</taxon>
        <taxon>Actinomycetes</taxon>
        <taxon>Mycobacteriales</taxon>
        <taxon>Corynebacteriaceae</taxon>
        <taxon>Corynebacterium</taxon>
    </lineage>
</organism>
<sequence length="761" mass="80815">MHTHEITVTGARTHNLTGIDVSLPKHAFTVVTGVSGSGKTSLVFATIAAEAQSATAASYPSFVRARLAKHPRADCDKITGLTFTVVVDQRRFTGNARSTVATATDVAGTLRMLFSRFGTPSAGFSPAYSPNDPAGMCRSCQGLGTRRVIDDVALVDTERTLREGPILFPSFQPGGYRSRQLIDSGLADPDIPWGQLPESTRHTLLHADKLQLPNPGEEYAKHGLFTGAVTQIRKRYLAQTPPHITTKEARALDQLVRTTTCPACDGSRVNAEARASMIDGRSIADWMDTPVTRLRDIVAEVGDLLGERAAPLVDDISATLDGLADVGLGYLTLGRPSPGLSGGEAQRVKIVRQLASSLTDVTYILDEPSIGLHAHDVHRLAGLLCRLRDRGNTVLVVEHNRRMIQAADRVLHLGPGAGNDGGRLVYAGPPSPAPAQQRFTPRRDCRTPRGQFLVTDACSNNLDHVTARVPEGVLTVVTGVAGSGKSSLVMDFVTQHPEFVVISQQPLHGGRRSTPLTVMSIADEVRSVFARAGKAEGLDRSWFSRNSKGACPECGGRGEIVIDLAFLDDTVVPCDACSGTGFNEDARSVTVNGTTIADVADLPPTRLASLLSRSGRRRLAWMDKVGLGHIAMGRGIDTLSGGERQRLLLAKHLATATASPGTRNASDDCSALRMVLDEPTAGLHSTDVAGLLHLFDDLVDHGATLIVIEHNLQVAAHADHIIDVGPGAGHDGGRVVFSGTPSGLATSGTTTGDYLRQAADF</sequence>
<keyword evidence="10" id="KW-0234">DNA repair</keyword>
<accession>A0A9X1WJU0</accession>
<dbReference type="GO" id="GO:0006281">
    <property type="term" value="P:DNA repair"/>
    <property type="evidence" value="ECO:0007669"/>
    <property type="project" value="UniProtKB-KW"/>
</dbReference>
<keyword evidence="4" id="KW-0547">Nucleotide-binding</keyword>
<protein>
    <recommendedName>
        <fullName evidence="12">UvrABC system protein A</fullName>
    </recommendedName>
    <alternativeName>
        <fullName evidence="13">Excinuclease ABC subunit A</fullName>
    </alternativeName>
</protein>
<feature type="domain" description="ABC transporter" evidence="14">
    <location>
        <begin position="1"/>
        <end position="440"/>
    </location>
</feature>
<evidence type="ECO:0000256" key="1">
    <source>
        <dbReference type="ARBA" id="ARBA00004496"/>
    </source>
</evidence>
<dbReference type="Gene3D" id="1.10.8.280">
    <property type="entry name" value="ABC transporter ATPase domain-like"/>
    <property type="match status" value="1"/>
</dbReference>
<comment type="similarity">
    <text evidence="11">Belongs to the ABC transporter superfamily. UvrA family.</text>
</comment>
<gene>
    <name evidence="15" type="ORF">MUN33_02860</name>
</gene>
<dbReference type="RefSeq" id="WP_244803397.1">
    <property type="nucleotide sequence ID" value="NZ_JALIEA010000010.1"/>
</dbReference>
<dbReference type="EMBL" id="JALIEA010000010">
    <property type="protein sequence ID" value="MCJ7857657.1"/>
    <property type="molecule type" value="Genomic_DNA"/>
</dbReference>
<keyword evidence="9" id="KW-0238">DNA-binding</keyword>
<keyword evidence="5" id="KW-0227">DNA damage</keyword>
<evidence type="ECO:0000256" key="5">
    <source>
        <dbReference type="ARBA" id="ARBA00022763"/>
    </source>
</evidence>
<dbReference type="PROSITE" id="PS00211">
    <property type="entry name" value="ABC_TRANSPORTER_1"/>
    <property type="match status" value="1"/>
</dbReference>
<dbReference type="Gene3D" id="3.40.50.300">
    <property type="entry name" value="P-loop containing nucleotide triphosphate hydrolases"/>
    <property type="match status" value="2"/>
</dbReference>
<comment type="subcellular location">
    <subcellularLocation>
        <location evidence="1">Cytoplasm</location>
    </subcellularLocation>
</comment>
<dbReference type="AlphaFoldDB" id="A0A9X1WJU0"/>
<dbReference type="Pfam" id="PF00005">
    <property type="entry name" value="ABC_tran"/>
    <property type="match status" value="1"/>
</dbReference>
<dbReference type="SUPFAM" id="SSF52540">
    <property type="entry name" value="P-loop containing nucleoside triphosphate hydrolases"/>
    <property type="match status" value="2"/>
</dbReference>
<keyword evidence="2" id="KW-0963">Cytoplasm</keyword>
<dbReference type="PROSITE" id="PS50893">
    <property type="entry name" value="ABC_TRANSPORTER_2"/>
    <property type="match status" value="1"/>
</dbReference>
<evidence type="ECO:0000256" key="11">
    <source>
        <dbReference type="ARBA" id="ARBA00038000"/>
    </source>
</evidence>
<dbReference type="InterPro" id="IPR017871">
    <property type="entry name" value="ABC_transporter-like_CS"/>
</dbReference>
<name>A0A9X1WJU0_9CORY</name>
<comment type="caution">
    <text evidence="15">The sequence shown here is derived from an EMBL/GenBank/DDBJ whole genome shotgun (WGS) entry which is preliminary data.</text>
</comment>
<dbReference type="Proteomes" id="UP001139207">
    <property type="component" value="Unassembled WGS sequence"/>
</dbReference>
<evidence type="ECO:0000256" key="4">
    <source>
        <dbReference type="ARBA" id="ARBA00022741"/>
    </source>
</evidence>